<dbReference type="SUPFAM" id="SSF82199">
    <property type="entry name" value="SET domain"/>
    <property type="match status" value="1"/>
</dbReference>
<evidence type="ECO:0000259" key="4">
    <source>
        <dbReference type="PROSITE" id="PS50280"/>
    </source>
</evidence>
<comment type="caution">
    <text evidence="6">The sequence shown here is derived from an EMBL/GenBank/DDBJ whole genome shotgun (WGS) entry which is preliminary data.</text>
</comment>
<keyword evidence="1" id="KW-0808">Transferase</keyword>
<dbReference type="PANTHER" id="PTHR12350">
    <property type="entry name" value="HISTONE-LYSINE N-METHYLTRANSFERASE-RELATED"/>
    <property type="match status" value="1"/>
</dbReference>
<dbReference type="SMART" id="SM00508">
    <property type="entry name" value="PostSET"/>
    <property type="match status" value="1"/>
</dbReference>
<name>A0ABW2KRT3_9PROT</name>
<proteinExistence type="predicted"/>
<dbReference type="RefSeq" id="WP_377356022.1">
    <property type="nucleotide sequence ID" value="NZ_JBHTCM010000004.1"/>
</dbReference>
<dbReference type="InterPro" id="IPR046341">
    <property type="entry name" value="SET_dom_sf"/>
</dbReference>
<keyword evidence="7" id="KW-1185">Reference proteome</keyword>
<dbReference type="PROSITE" id="PS50868">
    <property type="entry name" value="POST_SET"/>
    <property type="match status" value="1"/>
</dbReference>
<dbReference type="Gene3D" id="2.170.270.10">
    <property type="entry name" value="SET domain"/>
    <property type="match status" value="1"/>
</dbReference>
<accession>A0ABW2KRT3</accession>
<dbReference type="PANTHER" id="PTHR12350:SF19">
    <property type="entry name" value="SET DOMAIN-CONTAINING PROTEIN"/>
    <property type="match status" value="1"/>
</dbReference>
<feature type="domain" description="Post-SET" evidence="5">
    <location>
        <begin position="146"/>
        <end position="162"/>
    </location>
</feature>
<keyword evidence="2" id="KW-0949">S-adenosyl-L-methionine</keyword>
<evidence type="ECO:0000259" key="5">
    <source>
        <dbReference type="PROSITE" id="PS50868"/>
    </source>
</evidence>
<dbReference type="InterPro" id="IPR003616">
    <property type="entry name" value="Post-SET_dom"/>
</dbReference>
<dbReference type="PROSITE" id="PS50280">
    <property type="entry name" value="SET"/>
    <property type="match status" value="1"/>
</dbReference>
<dbReference type="Proteomes" id="UP001596456">
    <property type="component" value="Unassembled WGS sequence"/>
</dbReference>
<feature type="domain" description="SET" evidence="4">
    <location>
        <begin position="44"/>
        <end position="138"/>
    </location>
</feature>
<organism evidence="6 7">
    <name type="scientific">Rhodocista pekingensis</name>
    <dbReference type="NCBI Taxonomy" id="201185"/>
    <lineage>
        <taxon>Bacteria</taxon>
        <taxon>Pseudomonadati</taxon>
        <taxon>Pseudomonadota</taxon>
        <taxon>Alphaproteobacteria</taxon>
        <taxon>Rhodospirillales</taxon>
        <taxon>Azospirillaceae</taxon>
        <taxon>Rhodocista</taxon>
    </lineage>
</organism>
<dbReference type="SMART" id="SM00317">
    <property type="entry name" value="SET"/>
    <property type="match status" value="1"/>
</dbReference>
<sequence length="175" mass="19639">MTVPRTRRAPQSVPPVPVITLDPPHPRSLYPAAFALGDGYPTEEDFAVSRREDGKGLGVYARQAFARGHRICRISGTVVHAVRQHTLQISPDSHLYDPYFTGYLLHSCDPNCFLDMQRFELWAIKDIAPGEPLTMDYASTEDVLFKQFPCLCGAPNCRRWITGRREPIQAPATAE</sequence>
<evidence type="ECO:0000256" key="1">
    <source>
        <dbReference type="ARBA" id="ARBA00022679"/>
    </source>
</evidence>
<reference evidence="7" key="1">
    <citation type="journal article" date="2019" name="Int. J. Syst. Evol. Microbiol.">
        <title>The Global Catalogue of Microorganisms (GCM) 10K type strain sequencing project: providing services to taxonomists for standard genome sequencing and annotation.</title>
        <authorList>
            <consortium name="The Broad Institute Genomics Platform"/>
            <consortium name="The Broad Institute Genome Sequencing Center for Infectious Disease"/>
            <person name="Wu L."/>
            <person name="Ma J."/>
        </authorList>
    </citation>
    <scope>NUCLEOTIDE SEQUENCE [LARGE SCALE GENOMIC DNA]</scope>
    <source>
        <strain evidence="7">CGMCC 1.16275</strain>
    </source>
</reference>
<evidence type="ECO:0000313" key="7">
    <source>
        <dbReference type="Proteomes" id="UP001596456"/>
    </source>
</evidence>
<dbReference type="Pfam" id="PF00856">
    <property type="entry name" value="SET"/>
    <property type="match status" value="1"/>
</dbReference>
<evidence type="ECO:0000256" key="2">
    <source>
        <dbReference type="ARBA" id="ARBA00022691"/>
    </source>
</evidence>
<feature type="region of interest" description="Disordered" evidence="3">
    <location>
        <begin position="1"/>
        <end position="20"/>
    </location>
</feature>
<protein>
    <submittedName>
        <fullName evidence="6">SET domain-containing protein-lysine N-methyltransferase</fullName>
    </submittedName>
</protein>
<gene>
    <name evidence="6" type="ORF">ACFQPS_02045</name>
</gene>
<dbReference type="InterPro" id="IPR001214">
    <property type="entry name" value="SET_dom"/>
</dbReference>
<dbReference type="InterPro" id="IPR053201">
    <property type="entry name" value="Flavunoidine_N-MTase"/>
</dbReference>
<evidence type="ECO:0000313" key="6">
    <source>
        <dbReference type="EMBL" id="MFC7331933.1"/>
    </source>
</evidence>
<evidence type="ECO:0000256" key="3">
    <source>
        <dbReference type="SAM" id="MobiDB-lite"/>
    </source>
</evidence>
<dbReference type="EMBL" id="JBHTCM010000004">
    <property type="protein sequence ID" value="MFC7331933.1"/>
    <property type="molecule type" value="Genomic_DNA"/>
</dbReference>